<organism evidence="2 3">
    <name type="scientific">Thiohalospira halophila DSM 15071</name>
    <dbReference type="NCBI Taxonomy" id="1123397"/>
    <lineage>
        <taxon>Bacteria</taxon>
        <taxon>Pseudomonadati</taxon>
        <taxon>Pseudomonadota</taxon>
        <taxon>Gammaproteobacteria</taxon>
        <taxon>Thiohalospirales</taxon>
        <taxon>Thiohalospiraceae</taxon>
        <taxon>Thiohalospira</taxon>
    </lineage>
</organism>
<accession>A0A1I1U7I3</accession>
<feature type="region of interest" description="Disordered" evidence="1">
    <location>
        <begin position="173"/>
        <end position="194"/>
    </location>
</feature>
<dbReference type="STRING" id="1123397.SAMN05660831_02057"/>
<proteinExistence type="predicted"/>
<evidence type="ECO:0000256" key="1">
    <source>
        <dbReference type="SAM" id="MobiDB-lite"/>
    </source>
</evidence>
<name>A0A1I1U7I3_9GAMM</name>
<dbReference type="AlphaFoldDB" id="A0A1I1U7I3"/>
<gene>
    <name evidence="2" type="ORF">SAMN05660831_02057</name>
</gene>
<dbReference type="RefSeq" id="WP_093428692.1">
    <property type="nucleotide sequence ID" value="NZ_FOMJ01000007.1"/>
</dbReference>
<evidence type="ECO:0000313" key="3">
    <source>
        <dbReference type="Proteomes" id="UP000198611"/>
    </source>
</evidence>
<dbReference type="EMBL" id="FOMJ01000007">
    <property type="protein sequence ID" value="SFD66782.1"/>
    <property type="molecule type" value="Genomic_DNA"/>
</dbReference>
<keyword evidence="3" id="KW-1185">Reference proteome</keyword>
<sequence>MKLDRCPVPARVAPGPGGYHQLIGVYGLEVSGQYDGGRIFFSGGDWHCNYHAWDVMWMAHRRAVRRETWHTWQLGRGGTPAEQRASDTMMDAMIRSTEERTFRAPPPMIGVVQLQDGTWINAGPIDDRLTGPRWTTRREALAAGAATLLAQVQRLRLANVATVRRWAERVVGGAIPPDSRNRGRHAQHTSEPVQLALAV</sequence>
<reference evidence="2 3" key="1">
    <citation type="submission" date="2016-10" db="EMBL/GenBank/DDBJ databases">
        <authorList>
            <person name="de Groot N.N."/>
        </authorList>
    </citation>
    <scope>NUCLEOTIDE SEQUENCE [LARGE SCALE GENOMIC DNA]</scope>
    <source>
        <strain evidence="2 3">HL3</strain>
    </source>
</reference>
<protein>
    <submittedName>
        <fullName evidence="2">Uncharacterized protein</fullName>
    </submittedName>
</protein>
<evidence type="ECO:0000313" key="2">
    <source>
        <dbReference type="EMBL" id="SFD66782.1"/>
    </source>
</evidence>
<dbReference type="Proteomes" id="UP000198611">
    <property type="component" value="Unassembled WGS sequence"/>
</dbReference>